<protein>
    <recommendedName>
        <fullName evidence="3">Protein kinase domain-containing protein</fullName>
    </recommendedName>
</protein>
<evidence type="ECO:0000259" key="3">
    <source>
        <dbReference type="PROSITE" id="PS50011"/>
    </source>
</evidence>
<feature type="region of interest" description="Disordered" evidence="1">
    <location>
        <begin position="297"/>
        <end position="316"/>
    </location>
</feature>
<sequence>MESSYELAEHPLVSGIPYGQEGRQGTVYKLIRTEDGLPFALKVFRPSYRDPALVKKAAELNRYAELEGLKAASREVIDPQNSKELLSRYPELLYAAVMPWIEGSTWNEIISQKQVLSVHECMDNAAALAETLTKMEEHGLAHTDLSSSNLMLSTTSDGMNIQLIDLEDLYAGGASEPDELPAGGDGYKSPSIQLESAWGAQVDRFPGGLLLAELLAWADPDIRESSFGDSYFAPNEIQQSCERYERMVRTLLSLYGPGMAGLFERVWSAEQLQQCPSFAEWSLALMAAQRQLDESLQSLQEEGEQEEKGQQQQETADLLEEGHSYEEVSVSMGEQEEDLPWESAERFPDEEVRNKLDKARELERLGKWPSALWEYGRLIEYFPKRSSLRREIEMVMDAIQDKLDSSEGEAIQGGVVQQIQRQAATFQEESAYRKLWMILSAAAGVILVVAVVVYLL</sequence>
<dbReference type="InterPro" id="IPR000719">
    <property type="entry name" value="Prot_kinase_dom"/>
</dbReference>
<dbReference type="GO" id="GO:0004672">
    <property type="term" value="F:protein kinase activity"/>
    <property type="evidence" value="ECO:0007669"/>
    <property type="project" value="InterPro"/>
</dbReference>
<dbReference type="AlphaFoldDB" id="A0A1B1N1L7"/>
<dbReference type="Pfam" id="PF00069">
    <property type="entry name" value="Pkinase"/>
    <property type="match status" value="1"/>
</dbReference>
<dbReference type="STRING" id="1462996.AWM70_12550"/>
<name>A0A1B1N1L7_9BACL</name>
<dbReference type="GO" id="GO:0005524">
    <property type="term" value="F:ATP binding"/>
    <property type="evidence" value="ECO:0007669"/>
    <property type="project" value="InterPro"/>
</dbReference>
<evidence type="ECO:0000313" key="5">
    <source>
        <dbReference type="Proteomes" id="UP000092573"/>
    </source>
</evidence>
<evidence type="ECO:0000256" key="2">
    <source>
        <dbReference type="SAM" id="Phobius"/>
    </source>
</evidence>
<evidence type="ECO:0000313" key="4">
    <source>
        <dbReference type="EMBL" id="ANS75334.1"/>
    </source>
</evidence>
<accession>A0A1B1N1L7</accession>
<evidence type="ECO:0000256" key="1">
    <source>
        <dbReference type="SAM" id="MobiDB-lite"/>
    </source>
</evidence>
<keyword evidence="2" id="KW-1133">Transmembrane helix</keyword>
<gene>
    <name evidence="4" type="ORF">AWM70_12550</name>
</gene>
<feature type="domain" description="Protein kinase" evidence="3">
    <location>
        <begin position="13"/>
        <end position="326"/>
    </location>
</feature>
<keyword evidence="5" id="KW-1185">Reference proteome</keyword>
<feature type="transmembrane region" description="Helical" evidence="2">
    <location>
        <begin position="435"/>
        <end position="455"/>
    </location>
</feature>
<dbReference type="KEGG" id="pyg:AWM70_12550"/>
<dbReference type="SMART" id="SM00220">
    <property type="entry name" value="S_TKc"/>
    <property type="match status" value="1"/>
</dbReference>
<dbReference type="EMBL" id="CP014167">
    <property type="protein sequence ID" value="ANS75334.1"/>
    <property type="molecule type" value="Genomic_DNA"/>
</dbReference>
<dbReference type="SUPFAM" id="SSF56112">
    <property type="entry name" value="Protein kinase-like (PK-like)"/>
    <property type="match status" value="1"/>
</dbReference>
<dbReference type="Proteomes" id="UP000092573">
    <property type="component" value="Chromosome"/>
</dbReference>
<dbReference type="InterPro" id="IPR011009">
    <property type="entry name" value="Kinase-like_dom_sf"/>
</dbReference>
<organism evidence="4 5">
    <name type="scientific">Paenibacillus yonginensis</name>
    <dbReference type="NCBI Taxonomy" id="1462996"/>
    <lineage>
        <taxon>Bacteria</taxon>
        <taxon>Bacillati</taxon>
        <taxon>Bacillota</taxon>
        <taxon>Bacilli</taxon>
        <taxon>Bacillales</taxon>
        <taxon>Paenibacillaceae</taxon>
        <taxon>Paenibacillus</taxon>
    </lineage>
</organism>
<dbReference type="PROSITE" id="PS50011">
    <property type="entry name" value="PROTEIN_KINASE_DOM"/>
    <property type="match status" value="1"/>
</dbReference>
<keyword evidence="2" id="KW-0472">Membrane</keyword>
<keyword evidence="2" id="KW-0812">Transmembrane</keyword>
<proteinExistence type="predicted"/>
<reference evidence="4 5" key="1">
    <citation type="submission" date="2016-01" db="EMBL/GenBank/DDBJ databases">
        <title>Complete Genome Sequence of Paenibacillus yonginensis DCY84, a novel Plant Growth-Promoting Bacteria with Elicitation of Induced Systemic Resistance.</title>
        <authorList>
            <person name="Kim Y.J."/>
            <person name="Yang D.C."/>
            <person name="Sukweenadhi J."/>
        </authorList>
    </citation>
    <scope>NUCLEOTIDE SEQUENCE [LARGE SCALE GENOMIC DNA]</scope>
    <source>
        <strain evidence="4 5">DCY84</strain>
    </source>
</reference>
<dbReference type="Gene3D" id="1.10.510.10">
    <property type="entry name" value="Transferase(Phosphotransferase) domain 1"/>
    <property type="match status" value="1"/>
</dbReference>